<evidence type="ECO:0000256" key="2">
    <source>
        <dbReference type="ARBA" id="ARBA00022600"/>
    </source>
</evidence>
<sequence>MKKGNKVIAIVLGGGRGTRLYPLTMDRSKPAVPFAGKYRLVDIPISNCINSGIKQIYVLTQFNSASLHNHIANTYQFDQFSNGFVEILAAEQTYASETWYQGTADAVRKNLKHFSDQNADYYVILSGDQLYRMDFSLMLQRHIDSGADLTIAAKPISRAEATGLGIIGADENGMIKSFYEKPAPDMDISEYKVPKKLMKDQLNKCVDGSNEYLASMGIYIFTAKAMEAALNNDKTDFGKEIIPEIIKTRPVATYLFDGFWEDIGTIKAFYETNLNLASEKPQFNFYDEEMPIYTHRRHLPATKANFCNISNSLTSEGSIITNAYIVNSIIGVRTFIEAGASLDGVYYMGASHYETEEEKADNAKKGIPNIGIGKASIIKKAIIDQNVRIGANCRIGIDNIDRPEGDYEMYSVHDGIIVINKNAVIPDGTVM</sequence>
<evidence type="ECO:0000256" key="5">
    <source>
        <dbReference type="ARBA" id="ARBA00022741"/>
    </source>
</evidence>
<dbReference type="InterPro" id="IPR029044">
    <property type="entry name" value="Nucleotide-diphossugar_trans"/>
</dbReference>
<dbReference type="NCBIfam" id="TIGR02091">
    <property type="entry name" value="glgC"/>
    <property type="match status" value="1"/>
</dbReference>
<dbReference type="PANTHER" id="PTHR43523">
    <property type="entry name" value="GLUCOSE-1-PHOSPHATE ADENYLYLTRANSFERASE-RELATED"/>
    <property type="match status" value="1"/>
</dbReference>
<dbReference type="InterPro" id="IPR005836">
    <property type="entry name" value="ADP_Glu_pyroP_CS"/>
</dbReference>
<evidence type="ECO:0000256" key="3">
    <source>
        <dbReference type="ARBA" id="ARBA00022679"/>
    </source>
</evidence>
<keyword evidence="4 10" id="KW-0548">Nucleotidyltransferase</keyword>
<proteinExistence type="inferred from homology"/>
<protein>
    <recommendedName>
        <fullName evidence="8">Glucose-1-phosphate adenylyltransferase</fullName>
        <ecNumber evidence="8">2.7.7.27</ecNumber>
    </recommendedName>
</protein>
<dbReference type="GO" id="GO:0005978">
    <property type="term" value="P:glycogen biosynthetic process"/>
    <property type="evidence" value="ECO:0007669"/>
    <property type="project" value="UniProtKB-UniRule"/>
</dbReference>
<feature type="domain" description="Nucleotidyl transferase" evidence="9">
    <location>
        <begin position="9"/>
        <end position="278"/>
    </location>
</feature>
<dbReference type="PROSITE" id="PS00809">
    <property type="entry name" value="ADP_GLC_PYROPHOSPH_2"/>
    <property type="match status" value="1"/>
</dbReference>
<dbReference type="Gene3D" id="2.160.10.10">
    <property type="entry name" value="Hexapeptide repeat proteins"/>
    <property type="match status" value="1"/>
</dbReference>
<evidence type="ECO:0000259" key="9">
    <source>
        <dbReference type="Pfam" id="PF00483"/>
    </source>
</evidence>
<keyword evidence="5" id="KW-0547">Nucleotide-binding</keyword>
<keyword evidence="7" id="KW-0119">Carbohydrate metabolism</keyword>
<dbReference type="InterPro" id="IPR011004">
    <property type="entry name" value="Trimer_LpxA-like_sf"/>
</dbReference>
<evidence type="ECO:0000256" key="7">
    <source>
        <dbReference type="ARBA" id="ARBA00023277"/>
    </source>
</evidence>
<dbReference type="InterPro" id="IPR011831">
    <property type="entry name" value="ADP-Glc_PPase"/>
</dbReference>
<dbReference type="CDD" id="cd02508">
    <property type="entry name" value="ADP_Glucose_PP"/>
    <property type="match status" value="1"/>
</dbReference>
<comment type="similarity">
    <text evidence="1">Belongs to the bacterial/plant glucose-1-phosphate adenylyltransferase family.</text>
</comment>
<dbReference type="Proteomes" id="UP000823936">
    <property type="component" value="Unassembled WGS sequence"/>
</dbReference>
<evidence type="ECO:0000313" key="11">
    <source>
        <dbReference type="Proteomes" id="UP000823936"/>
    </source>
</evidence>
<keyword evidence="2" id="KW-0321">Glycogen metabolism</keyword>
<dbReference type="SUPFAM" id="SSF53448">
    <property type="entry name" value="Nucleotide-diphospho-sugar transferases"/>
    <property type="match status" value="1"/>
</dbReference>
<organism evidence="10 11">
    <name type="scientific">Candidatus Ornithospirochaeta avicola</name>
    <dbReference type="NCBI Taxonomy" id="2840896"/>
    <lineage>
        <taxon>Bacteria</taxon>
        <taxon>Pseudomonadati</taxon>
        <taxon>Spirochaetota</taxon>
        <taxon>Spirochaetia</taxon>
        <taxon>Spirochaetales</taxon>
        <taxon>Spirochaetaceae</taxon>
        <taxon>Spirochaetaceae incertae sedis</taxon>
        <taxon>Candidatus Ornithospirochaeta</taxon>
    </lineage>
</organism>
<evidence type="ECO:0000256" key="8">
    <source>
        <dbReference type="NCBIfam" id="TIGR02091"/>
    </source>
</evidence>
<keyword evidence="6" id="KW-0067">ATP-binding</keyword>
<dbReference type="InterPro" id="IPR005835">
    <property type="entry name" value="NTP_transferase_dom"/>
</dbReference>
<dbReference type="Pfam" id="PF25247">
    <property type="entry name" value="LbH_GLGC"/>
    <property type="match status" value="1"/>
</dbReference>
<evidence type="ECO:0000256" key="1">
    <source>
        <dbReference type="ARBA" id="ARBA00010443"/>
    </source>
</evidence>
<gene>
    <name evidence="10" type="ORF">IAB12_06385</name>
</gene>
<dbReference type="PROSITE" id="PS00810">
    <property type="entry name" value="ADP_GLC_PYROPHOSPH_3"/>
    <property type="match status" value="1"/>
</dbReference>
<comment type="caution">
    <text evidence="10">The sequence shown here is derived from an EMBL/GenBank/DDBJ whole genome shotgun (WGS) entry which is preliminary data.</text>
</comment>
<dbReference type="CDD" id="cd04651">
    <property type="entry name" value="LbH_G1P_AT_C"/>
    <property type="match status" value="1"/>
</dbReference>
<dbReference type="PANTHER" id="PTHR43523:SF12">
    <property type="entry name" value="GLUCOSE-1-PHOSPHATE ADENYLYLTRANSFERASE LARGE SUBUNIT 1, CHLOROPLASTIC-RELATED"/>
    <property type="match status" value="1"/>
</dbReference>
<dbReference type="EC" id="2.7.7.27" evidence="8"/>
<dbReference type="Gene3D" id="3.90.550.10">
    <property type="entry name" value="Spore Coat Polysaccharide Biosynthesis Protein SpsA, Chain A"/>
    <property type="match status" value="1"/>
</dbReference>
<dbReference type="Pfam" id="PF00483">
    <property type="entry name" value="NTP_transferase"/>
    <property type="match status" value="1"/>
</dbReference>
<dbReference type="NCBIfam" id="NF002772">
    <property type="entry name" value="PRK02862.1"/>
    <property type="match status" value="1"/>
</dbReference>
<name>A0A9D1PV00_9SPIO</name>
<dbReference type="AlphaFoldDB" id="A0A9D1PV00"/>
<keyword evidence="3 10" id="KW-0808">Transferase</keyword>
<dbReference type="PROSITE" id="PS00808">
    <property type="entry name" value="ADP_GLC_PYROPHOSPH_1"/>
    <property type="match status" value="1"/>
</dbReference>
<dbReference type="GO" id="GO:0005524">
    <property type="term" value="F:ATP binding"/>
    <property type="evidence" value="ECO:0007669"/>
    <property type="project" value="UniProtKB-KW"/>
</dbReference>
<evidence type="ECO:0000256" key="4">
    <source>
        <dbReference type="ARBA" id="ARBA00022695"/>
    </source>
</evidence>
<evidence type="ECO:0000313" key="10">
    <source>
        <dbReference type="EMBL" id="HIV99384.1"/>
    </source>
</evidence>
<dbReference type="SUPFAM" id="SSF51161">
    <property type="entry name" value="Trimeric LpxA-like enzymes"/>
    <property type="match status" value="1"/>
</dbReference>
<reference evidence="10" key="1">
    <citation type="journal article" date="2021" name="PeerJ">
        <title>Extensive microbial diversity within the chicken gut microbiome revealed by metagenomics and culture.</title>
        <authorList>
            <person name="Gilroy R."/>
            <person name="Ravi A."/>
            <person name="Getino M."/>
            <person name="Pursley I."/>
            <person name="Horton D.L."/>
            <person name="Alikhan N.F."/>
            <person name="Baker D."/>
            <person name="Gharbi K."/>
            <person name="Hall N."/>
            <person name="Watson M."/>
            <person name="Adriaenssens E.M."/>
            <person name="Foster-Nyarko E."/>
            <person name="Jarju S."/>
            <person name="Secka A."/>
            <person name="Antonio M."/>
            <person name="Oren A."/>
            <person name="Chaudhuri R.R."/>
            <person name="La Ragione R."/>
            <person name="Hildebrand F."/>
            <person name="Pallen M.J."/>
        </authorList>
    </citation>
    <scope>NUCLEOTIDE SEQUENCE</scope>
    <source>
        <strain evidence="10">Gambia11-129</strain>
    </source>
</reference>
<dbReference type="GO" id="GO:0008878">
    <property type="term" value="F:glucose-1-phosphate adenylyltransferase activity"/>
    <property type="evidence" value="ECO:0007669"/>
    <property type="project" value="UniProtKB-UniRule"/>
</dbReference>
<accession>A0A9D1PV00</accession>
<evidence type="ECO:0000256" key="6">
    <source>
        <dbReference type="ARBA" id="ARBA00022840"/>
    </source>
</evidence>
<reference evidence="10" key="2">
    <citation type="submission" date="2021-04" db="EMBL/GenBank/DDBJ databases">
        <authorList>
            <person name="Gilroy R."/>
        </authorList>
    </citation>
    <scope>NUCLEOTIDE SEQUENCE</scope>
    <source>
        <strain evidence="10">Gambia11-129</strain>
    </source>
</reference>
<dbReference type="EMBL" id="DXHU01000023">
    <property type="protein sequence ID" value="HIV99384.1"/>
    <property type="molecule type" value="Genomic_DNA"/>
</dbReference>